<evidence type="ECO:0000313" key="1">
    <source>
        <dbReference type="EMBL" id="RIA96294.1"/>
    </source>
</evidence>
<proteinExistence type="predicted"/>
<dbReference type="EMBL" id="QKYT01000047">
    <property type="protein sequence ID" value="RIA96294.1"/>
    <property type="molecule type" value="Genomic_DNA"/>
</dbReference>
<dbReference type="InterPro" id="IPR032675">
    <property type="entry name" value="LRR_dom_sf"/>
</dbReference>
<dbReference type="OrthoDB" id="2329854at2759"/>
<reference evidence="1 2" key="1">
    <citation type="submission" date="2018-06" db="EMBL/GenBank/DDBJ databases">
        <title>Comparative genomics reveals the genomic features of Rhizophagus irregularis, R. cerebriforme, R. diaphanum and Gigaspora rosea, and their symbiotic lifestyle signature.</title>
        <authorList>
            <person name="Morin E."/>
            <person name="San Clemente H."/>
            <person name="Chen E.C.H."/>
            <person name="De La Providencia I."/>
            <person name="Hainaut M."/>
            <person name="Kuo A."/>
            <person name="Kohler A."/>
            <person name="Murat C."/>
            <person name="Tang N."/>
            <person name="Roy S."/>
            <person name="Loubradou J."/>
            <person name="Henrissat B."/>
            <person name="Grigoriev I.V."/>
            <person name="Corradi N."/>
            <person name="Roux C."/>
            <person name="Martin F.M."/>
        </authorList>
    </citation>
    <scope>NUCLEOTIDE SEQUENCE [LARGE SCALE GENOMIC DNA]</scope>
    <source>
        <strain evidence="1 2">DAOM 227022</strain>
    </source>
</reference>
<dbReference type="CDD" id="cd09917">
    <property type="entry name" value="F-box_SF"/>
    <property type="match status" value="1"/>
</dbReference>
<keyword evidence="2" id="KW-1185">Reference proteome</keyword>
<dbReference type="Proteomes" id="UP000265703">
    <property type="component" value="Unassembled WGS sequence"/>
</dbReference>
<dbReference type="AlphaFoldDB" id="A0A397TN38"/>
<dbReference type="SUPFAM" id="SSF52047">
    <property type="entry name" value="RNI-like"/>
    <property type="match status" value="1"/>
</dbReference>
<organism evidence="1 2">
    <name type="scientific">Glomus cerebriforme</name>
    <dbReference type="NCBI Taxonomy" id="658196"/>
    <lineage>
        <taxon>Eukaryota</taxon>
        <taxon>Fungi</taxon>
        <taxon>Fungi incertae sedis</taxon>
        <taxon>Mucoromycota</taxon>
        <taxon>Glomeromycotina</taxon>
        <taxon>Glomeromycetes</taxon>
        <taxon>Glomerales</taxon>
        <taxon>Glomeraceae</taxon>
        <taxon>Glomus</taxon>
    </lineage>
</organism>
<dbReference type="Gene3D" id="1.20.1280.50">
    <property type="match status" value="1"/>
</dbReference>
<gene>
    <name evidence="1" type="ORF">C1645_815614</name>
</gene>
<sequence length="502" mass="58930">MASFLLSECLEEIFSNLIEYPSNGINTSVSIKDLYSCTLVSRHWCRISSPSLYSYPFHHLRHRKFSYIHYYKLIRTLLSCIPQFEIEQIYNMENFINKSNSNILSTFNYISFIRGLIFHKIMFESQMTCDSYNKEIWLSAYNTKSISEESTIDIMKQLLTFICKNCNNLTILEFSFPLRNDNYIIEIFKDCNEKSKLSNLKELYYTSAINYISQHDNNFFPSNNVYYLNLLYVNIAGLSTENINLLSQFISSQKKLQHFVLSKIEITETVNQHTSALAWNFNNLLDNFKNYENLINSLSTQSESLQILEFMNLELNIINKQVLNSLCLLKNIRKLKIYRCDKINDLHFWVKNLKKLEVFEIVISGFSIITKSTLIQLIQLIQSFSSNLTKLVITYIRRINNLTQLYQQIPIYLHSLIHLELPTISTSELISIFKSCTKLVYLKVLLLDDKLSEEILRNLGKFAPKTLKRIHFRKLLGHSKIPLQLMNFFLEENKSVQIMVGD</sequence>
<evidence type="ECO:0000313" key="2">
    <source>
        <dbReference type="Proteomes" id="UP000265703"/>
    </source>
</evidence>
<protein>
    <submittedName>
        <fullName evidence="1">Uncharacterized protein</fullName>
    </submittedName>
</protein>
<comment type="caution">
    <text evidence="1">The sequence shown here is derived from an EMBL/GenBank/DDBJ whole genome shotgun (WGS) entry which is preliminary data.</text>
</comment>
<accession>A0A397TN38</accession>
<dbReference type="Gene3D" id="3.80.10.10">
    <property type="entry name" value="Ribonuclease Inhibitor"/>
    <property type="match status" value="1"/>
</dbReference>
<name>A0A397TN38_9GLOM</name>